<dbReference type="InterPro" id="IPR009000">
    <property type="entry name" value="Transl_B-barrel_sf"/>
</dbReference>
<accession>W4L5F1</accession>
<dbReference type="InterPro" id="IPR053905">
    <property type="entry name" value="EF-G-like_DII"/>
</dbReference>
<feature type="region of interest" description="Disordered" evidence="3">
    <location>
        <begin position="313"/>
        <end position="335"/>
    </location>
</feature>
<proteinExistence type="predicted"/>
<comment type="caution">
    <text evidence="5">The sequence shown here is derived from an EMBL/GenBank/DDBJ whole genome shotgun (WGS) entry which is preliminary data.</text>
</comment>
<dbReference type="PROSITE" id="PS51722">
    <property type="entry name" value="G_TR_2"/>
    <property type="match status" value="1"/>
</dbReference>
<keyword evidence="2" id="KW-0342">GTP-binding</keyword>
<dbReference type="SUPFAM" id="SSF50447">
    <property type="entry name" value="Translation proteins"/>
    <property type="match status" value="1"/>
</dbReference>
<evidence type="ECO:0000256" key="2">
    <source>
        <dbReference type="ARBA" id="ARBA00023134"/>
    </source>
</evidence>
<feature type="non-terminal residue" evidence="5">
    <location>
        <position position="1"/>
    </location>
</feature>
<keyword evidence="1" id="KW-0547">Nucleotide-binding</keyword>
<feature type="domain" description="Tr-type G" evidence="4">
    <location>
        <begin position="1"/>
        <end position="242"/>
    </location>
</feature>
<dbReference type="Proteomes" id="UP000019140">
    <property type="component" value="Unassembled WGS sequence"/>
</dbReference>
<dbReference type="Pfam" id="PF22042">
    <property type="entry name" value="EF-G_D2"/>
    <property type="match status" value="1"/>
</dbReference>
<organism evidence="5 6">
    <name type="scientific">Candidatus Entotheonella gemina</name>
    <dbReference type="NCBI Taxonomy" id="1429439"/>
    <lineage>
        <taxon>Bacteria</taxon>
        <taxon>Pseudomonadati</taxon>
        <taxon>Nitrospinota/Tectimicrobiota group</taxon>
        <taxon>Candidatus Tectimicrobiota</taxon>
        <taxon>Candidatus Entotheonellia</taxon>
        <taxon>Candidatus Entotheonellales</taxon>
        <taxon>Candidatus Entotheonellaceae</taxon>
        <taxon>Candidatus Entotheonella</taxon>
    </lineage>
</organism>
<dbReference type="InterPro" id="IPR000795">
    <property type="entry name" value="T_Tr_GTP-bd_dom"/>
</dbReference>
<dbReference type="PANTHER" id="PTHR43261:SF6">
    <property type="entry name" value="ELONGATION FACTOR G-LIKE PROTEIN"/>
    <property type="match status" value="1"/>
</dbReference>
<evidence type="ECO:0000256" key="3">
    <source>
        <dbReference type="SAM" id="MobiDB-lite"/>
    </source>
</evidence>
<protein>
    <recommendedName>
        <fullName evidence="4">Tr-type G domain-containing protein</fullName>
    </recommendedName>
</protein>
<name>W4L5F1_9BACT</name>
<dbReference type="EMBL" id="AZHX01002760">
    <property type="protein sequence ID" value="ETW92910.1"/>
    <property type="molecule type" value="Genomic_DNA"/>
</dbReference>
<sequence>LAEALLLKGGVLNRLGQVTDGTTAGDYDIDEKDAQKSYYSAVLHTNWKGRDINFLDTPGSLDFSGQLYGALSVVELALITVNAASGIEIGTRKAWELARQQGVPCMFVVTRMDAEQADFDGVVEALKETFGNACTPLMLPHGSGSSFEGVVNLLHPGEVPDALQDTVEEQRGELMESVISGDDELLERYLEGEEISSEELEDIFTQVLVDGTIVPILCCASEKDIGVTELLDLLAAYAPSPAYAKKEVEGEAGVEDYELDLDGPLSAEVFKTISDEFVGKISFIRVYSGSLKSGDTVTQAQTGKSVKLGKIFRPQGKEQQDSGEAGPGAIVATAK</sequence>
<dbReference type="GO" id="GO:0032790">
    <property type="term" value="P:ribosome disassembly"/>
    <property type="evidence" value="ECO:0007669"/>
    <property type="project" value="TreeGrafter"/>
</dbReference>
<evidence type="ECO:0000259" key="4">
    <source>
        <dbReference type="PROSITE" id="PS51722"/>
    </source>
</evidence>
<dbReference type="Gene3D" id="2.40.30.10">
    <property type="entry name" value="Translation factors"/>
    <property type="match status" value="1"/>
</dbReference>
<dbReference type="Gene3D" id="3.40.50.300">
    <property type="entry name" value="P-loop containing nucleotide triphosphate hydrolases"/>
    <property type="match status" value="1"/>
</dbReference>
<reference evidence="5 6" key="1">
    <citation type="journal article" date="2014" name="Nature">
        <title>An environmental bacterial taxon with a large and distinct metabolic repertoire.</title>
        <authorList>
            <person name="Wilson M.C."/>
            <person name="Mori T."/>
            <person name="Ruckert C."/>
            <person name="Uria A.R."/>
            <person name="Helf M.J."/>
            <person name="Takada K."/>
            <person name="Gernert C."/>
            <person name="Steffens U.A."/>
            <person name="Heycke N."/>
            <person name="Schmitt S."/>
            <person name="Rinke C."/>
            <person name="Helfrich E.J."/>
            <person name="Brachmann A.O."/>
            <person name="Gurgui C."/>
            <person name="Wakimoto T."/>
            <person name="Kracht M."/>
            <person name="Crusemann M."/>
            <person name="Hentschel U."/>
            <person name="Abe I."/>
            <person name="Matsunaga S."/>
            <person name="Kalinowski J."/>
            <person name="Takeyama H."/>
            <person name="Piel J."/>
        </authorList>
    </citation>
    <scope>NUCLEOTIDE SEQUENCE [LARGE SCALE GENOMIC DNA]</scope>
    <source>
        <strain evidence="6">TSY2</strain>
    </source>
</reference>
<dbReference type="PANTHER" id="PTHR43261">
    <property type="entry name" value="TRANSLATION ELONGATION FACTOR G-RELATED"/>
    <property type="match status" value="1"/>
</dbReference>
<feature type="non-terminal residue" evidence="5">
    <location>
        <position position="335"/>
    </location>
</feature>
<dbReference type="InterPro" id="IPR027417">
    <property type="entry name" value="P-loop_NTPase"/>
</dbReference>
<evidence type="ECO:0000256" key="1">
    <source>
        <dbReference type="ARBA" id="ARBA00022741"/>
    </source>
</evidence>
<evidence type="ECO:0000313" key="5">
    <source>
        <dbReference type="EMBL" id="ETW92910.1"/>
    </source>
</evidence>
<dbReference type="AlphaFoldDB" id="W4L5F1"/>
<dbReference type="HOGENOM" id="CLU_002794_13_0_7"/>
<gene>
    <name evidence="5" type="ORF">ETSY2_52325</name>
</gene>
<dbReference type="Pfam" id="PF00009">
    <property type="entry name" value="GTP_EFTU"/>
    <property type="match status" value="1"/>
</dbReference>
<dbReference type="GO" id="GO:0003924">
    <property type="term" value="F:GTPase activity"/>
    <property type="evidence" value="ECO:0007669"/>
    <property type="project" value="InterPro"/>
</dbReference>
<keyword evidence="6" id="KW-1185">Reference proteome</keyword>
<dbReference type="GO" id="GO:0005525">
    <property type="term" value="F:GTP binding"/>
    <property type="evidence" value="ECO:0007669"/>
    <property type="project" value="UniProtKB-KW"/>
</dbReference>
<evidence type="ECO:0000313" key="6">
    <source>
        <dbReference type="Proteomes" id="UP000019140"/>
    </source>
</evidence>
<dbReference type="SUPFAM" id="SSF52540">
    <property type="entry name" value="P-loop containing nucleoside triphosphate hydrolases"/>
    <property type="match status" value="1"/>
</dbReference>